<dbReference type="EMBL" id="CP006912">
    <property type="protein sequence ID" value="AHB50168.1"/>
    <property type="molecule type" value="Genomic_DNA"/>
</dbReference>
<keyword evidence="2" id="KW-1185">Reference proteome</keyword>
<dbReference type="AlphaFoldDB" id="V5SI02"/>
<reference evidence="1 2" key="1">
    <citation type="journal article" date="2014" name="Genome Announc.">
        <title>Complete Genome Sequence of Hyphomicrobium nitrativorans Strain NL23, a Denitrifying Bacterium Isolated from Biofilm of a Methanol-Fed Denitrification System Treating Seawater at the Montreal Biodome.</title>
        <authorList>
            <person name="Martineau C."/>
            <person name="Villeneuve C."/>
            <person name="Mauffrey F."/>
            <person name="Villemur R."/>
        </authorList>
    </citation>
    <scope>NUCLEOTIDE SEQUENCE [LARGE SCALE GENOMIC DNA]</scope>
    <source>
        <strain evidence="1">NL23</strain>
    </source>
</reference>
<evidence type="ECO:0000313" key="1">
    <source>
        <dbReference type="EMBL" id="AHB50168.1"/>
    </source>
</evidence>
<protein>
    <submittedName>
        <fullName evidence="1">Uncharacterized protein</fullName>
    </submittedName>
</protein>
<gene>
    <name evidence="1" type="ORF">W911_09835</name>
</gene>
<accession>V5SI02</accession>
<organism evidence="1 2">
    <name type="scientific">Hyphomicrobium nitrativorans NL23</name>
    <dbReference type="NCBI Taxonomy" id="1029756"/>
    <lineage>
        <taxon>Bacteria</taxon>
        <taxon>Pseudomonadati</taxon>
        <taxon>Pseudomonadota</taxon>
        <taxon>Alphaproteobacteria</taxon>
        <taxon>Hyphomicrobiales</taxon>
        <taxon>Hyphomicrobiaceae</taxon>
        <taxon>Hyphomicrobium</taxon>
    </lineage>
</organism>
<dbReference type="HOGENOM" id="CLU_3311040_0_0_5"/>
<sequence>MAASCWKHASGMSRSTDAQASLFALLLALDQSCLIVTPS</sequence>
<dbReference type="PATRIC" id="fig|1029756.8.peg.2047"/>
<dbReference type="Proteomes" id="UP000018542">
    <property type="component" value="Chromosome"/>
</dbReference>
<name>V5SI02_9HYPH</name>
<dbReference type="KEGG" id="hni:W911_09835"/>
<proteinExistence type="predicted"/>
<evidence type="ECO:0000313" key="2">
    <source>
        <dbReference type="Proteomes" id="UP000018542"/>
    </source>
</evidence>